<dbReference type="PANTHER" id="PTHR46438:SF11">
    <property type="entry name" value="LIPASE-RELATED"/>
    <property type="match status" value="1"/>
</dbReference>
<sequence>MSSSAADPGRSLPIPQGVGTGWMDVQGIRTRVYEVDPGNSLTPLVLLHGAGTDSALVSFGSVLGSLGRRRRVIAPDLPGYGDTQFTASPYSIPWYADWVVDLIRRLGFDGVDLGGLSLGGWITLEVAIGNPGVVRRIVPVNPGGVSETVRFMRTAEWVAHHPFVNRYMYRWYGRWGRALVRLQLRQIIANPTSLTDDLIDAVLLNCRRPHAGEAFSATQRWAFGLGRQGLSLTSRLSQVRAKTLVLAGRNDKIVPVADSVRAAGLVGDGEVRVFEPCGHWLVRDCPVEFVDAVERFLDGA</sequence>
<dbReference type="PANTHER" id="PTHR46438">
    <property type="entry name" value="ALPHA/BETA-HYDROLASES SUPERFAMILY PROTEIN"/>
    <property type="match status" value="1"/>
</dbReference>
<evidence type="ECO:0000313" key="2">
    <source>
        <dbReference type="EMBL" id="CPR13458.1"/>
    </source>
</evidence>
<dbReference type="Pfam" id="PF12697">
    <property type="entry name" value="Abhydrolase_6"/>
    <property type="match status" value="1"/>
</dbReference>
<proteinExistence type="predicted"/>
<dbReference type="InterPro" id="IPR000073">
    <property type="entry name" value="AB_hydrolase_1"/>
</dbReference>
<feature type="domain" description="AB hydrolase-1" evidence="1">
    <location>
        <begin position="44"/>
        <end position="292"/>
    </location>
</feature>
<keyword evidence="2" id="KW-0378">Hydrolase</keyword>
<dbReference type="GO" id="GO:0016787">
    <property type="term" value="F:hydrolase activity"/>
    <property type="evidence" value="ECO:0007669"/>
    <property type="project" value="UniProtKB-KW"/>
</dbReference>
<organism evidence="2 3">
    <name type="scientific">Mycobacterium bohemicum DSM 44277</name>
    <dbReference type="NCBI Taxonomy" id="1236609"/>
    <lineage>
        <taxon>Bacteria</taxon>
        <taxon>Bacillati</taxon>
        <taxon>Actinomycetota</taxon>
        <taxon>Actinomycetes</taxon>
        <taxon>Mycobacteriales</taxon>
        <taxon>Mycobacteriaceae</taxon>
        <taxon>Mycobacterium</taxon>
    </lineage>
</organism>
<reference evidence="2 3" key="1">
    <citation type="submission" date="2015-03" db="EMBL/GenBank/DDBJ databases">
        <authorList>
            <person name="Murphy D."/>
        </authorList>
    </citation>
    <scope>NUCLEOTIDE SEQUENCE [LARGE SCALE GENOMIC DNA]</scope>
    <source>
        <strain evidence="2 3">DSM 44277</strain>
    </source>
</reference>
<dbReference type="InterPro" id="IPR029058">
    <property type="entry name" value="AB_hydrolase_fold"/>
</dbReference>
<dbReference type="RefSeq" id="WP_085182114.1">
    <property type="nucleotide sequence ID" value="NZ_CSTD01000007.1"/>
</dbReference>
<dbReference type="OrthoDB" id="5902829at2"/>
<dbReference type="SUPFAM" id="SSF53474">
    <property type="entry name" value="alpha/beta-Hydrolases"/>
    <property type="match status" value="1"/>
</dbReference>
<evidence type="ECO:0000313" key="3">
    <source>
        <dbReference type="Proteomes" id="UP000198875"/>
    </source>
</evidence>
<dbReference type="AlphaFoldDB" id="A0A0U0WES2"/>
<dbReference type="EMBL" id="CSTD01000007">
    <property type="protein sequence ID" value="CPR13458.1"/>
    <property type="molecule type" value="Genomic_DNA"/>
</dbReference>
<name>A0A0U0WES2_MYCBE</name>
<dbReference type="PRINTS" id="PR00412">
    <property type="entry name" value="EPOXHYDRLASE"/>
</dbReference>
<dbReference type="Proteomes" id="UP000198875">
    <property type="component" value="Unassembled WGS sequence"/>
</dbReference>
<dbReference type="InterPro" id="IPR000639">
    <property type="entry name" value="Epox_hydrolase-like"/>
</dbReference>
<accession>A0A0U0WES2</accession>
<gene>
    <name evidence="2" type="ORF">BN971_04768</name>
</gene>
<protein>
    <submittedName>
        <fullName evidence="2">Alpha/beta hydrolase</fullName>
    </submittedName>
</protein>
<evidence type="ECO:0000259" key="1">
    <source>
        <dbReference type="Pfam" id="PF12697"/>
    </source>
</evidence>
<dbReference type="Gene3D" id="3.40.50.1820">
    <property type="entry name" value="alpha/beta hydrolase"/>
    <property type="match status" value="1"/>
</dbReference>
<dbReference type="PRINTS" id="PR00111">
    <property type="entry name" value="ABHYDROLASE"/>
</dbReference>